<dbReference type="Gene3D" id="3.10.20.90">
    <property type="entry name" value="Phosphatidylinositol 3-kinase Catalytic Subunit, Chain A, domain 1"/>
    <property type="match status" value="1"/>
</dbReference>
<dbReference type="InterPro" id="IPR000299">
    <property type="entry name" value="FERM_domain"/>
</dbReference>
<dbReference type="InterPro" id="IPR011174">
    <property type="entry name" value="ERM"/>
</dbReference>
<feature type="non-terminal residue" evidence="2">
    <location>
        <position position="75"/>
    </location>
</feature>
<gene>
    <name evidence="2" type="ORF">WMSIL1_LOCUS12792</name>
</gene>
<dbReference type="Pfam" id="PF09379">
    <property type="entry name" value="FERM_N"/>
    <property type="match status" value="1"/>
</dbReference>
<feature type="non-terminal residue" evidence="2">
    <location>
        <position position="1"/>
    </location>
</feature>
<evidence type="ECO:0000259" key="1">
    <source>
        <dbReference type="PROSITE" id="PS50057"/>
    </source>
</evidence>
<keyword evidence="3" id="KW-1185">Reference proteome</keyword>
<sequence>GKDLFDLVCGTFGLRETWYFGLQSYILVSDGSVKYLNWLKPDKILSQHPLPLPFQFCYFFHAKFYPEDVEHELIQ</sequence>
<dbReference type="Proteomes" id="UP000321570">
    <property type="component" value="Unassembled WGS sequence"/>
</dbReference>
<dbReference type="PROSITE" id="PS50057">
    <property type="entry name" value="FERM_3"/>
    <property type="match status" value="1"/>
</dbReference>
<dbReference type="PROSITE" id="PS00660">
    <property type="entry name" value="FERM_1"/>
    <property type="match status" value="1"/>
</dbReference>
<dbReference type="InterPro" id="IPR019747">
    <property type="entry name" value="FERM_CS"/>
</dbReference>
<dbReference type="InterPro" id="IPR029071">
    <property type="entry name" value="Ubiquitin-like_domsf"/>
</dbReference>
<proteinExistence type="predicted"/>
<reference evidence="2 3" key="1">
    <citation type="submission" date="2019-07" db="EMBL/GenBank/DDBJ databases">
        <authorList>
            <person name="Jastrzebski P J."/>
            <person name="Paukszto L."/>
            <person name="Jastrzebski P J."/>
        </authorList>
    </citation>
    <scope>NUCLEOTIDE SEQUENCE [LARGE SCALE GENOMIC DNA]</scope>
    <source>
        <strain evidence="2 3">WMS-il1</strain>
    </source>
</reference>
<dbReference type="InterPro" id="IPR018979">
    <property type="entry name" value="FERM_N"/>
</dbReference>
<protein>
    <recommendedName>
        <fullName evidence="1">FERM domain-containing protein</fullName>
    </recommendedName>
</protein>
<feature type="domain" description="FERM" evidence="1">
    <location>
        <begin position="1"/>
        <end position="75"/>
    </location>
</feature>
<name>A0A564Z5L0_HYMDI</name>
<dbReference type="GO" id="GO:0003779">
    <property type="term" value="F:actin binding"/>
    <property type="evidence" value="ECO:0007669"/>
    <property type="project" value="InterPro"/>
</dbReference>
<dbReference type="SUPFAM" id="SSF54236">
    <property type="entry name" value="Ubiquitin-like"/>
    <property type="match status" value="1"/>
</dbReference>
<organism evidence="2 3">
    <name type="scientific">Hymenolepis diminuta</name>
    <name type="common">Rat tapeworm</name>
    <dbReference type="NCBI Taxonomy" id="6216"/>
    <lineage>
        <taxon>Eukaryota</taxon>
        <taxon>Metazoa</taxon>
        <taxon>Spiralia</taxon>
        <taxon>Lophotrochozoa</taxon>
        <taxon>Platyhelminthes</taxon>
        <taxon>Cestoda</taxon>
        <taxon>Eucestoda</taxon>
        <taxon>Cyclophyllidea</taxon>
        <taxon>Hymenolepididae</taxon>
        <taxon>Hymenolepis</taxon>
    </lineage>
</organism>
<accession>A0A564Z5L0</accession>
<evidence type="ECO:0000313" key="3">
    <source>
        <dbReference type="Proteomes" id="UP000321570"/>
    </source>
</evidence>
<dbReference type="PANTHER" id="PTHR23281">
    <property type="entry name" value="MERLIN/MOESIN/EZRIN/RADIXIN"/>
    <property type="match status" value="1"/>
</dbReference>
<dbReference type="AlphaFoldDB" id="A0A564Z5L0"/>
<evidence type="ECO:0000313" key="2">
    <source>
        <dbReference type="EMBL" id="VUZ54712.1"/>
    </source>
</evidence>
<dbReference type="EMBL" id="CABIJS010000666">
    <property type="protein sequence ID" value="VUZ54712.1"/>
    <property type="molecule type" value="Genomic_DNA"/>
</dbReference>